<evidence type="ECO:0000313" key="2">
    <source>
        <dbReference type="EMBL" id="BBO34101.1"/>
    </source>
</evidence>
<evidence type="ECO:0000313" key="3">
    <source>
        <dbReference type="Proteomes" id="UP000326837"/>
    </source>
</evidence>
<dbReference type="KEGG" id="lpav:PLANPX_3713"/>
<dbReference type="AlphaFoldDB" id="A0A5K7XGP9"/>
<evidence type="ECO:0000256" key="1">
    <source>
        <dbReference type="SAM" id="MobiDB-lite"/>
    </source>
</evidence>
<accession>A0A5K7XGP9</accession>
<organism evidence="2 3">
    <name type="scientific">Lacipirellula parvula</name>
    <dbReference type="NCBI Taxonomy" id="2650471"/>
    <lineage>
        <taxon>Bacteria</taxon>
        <taxon>Pseudomonadati</taxon>
        <taxon>Planctomycetota</taxon>
        <taxon>Planctomycetia</taxon>
        <taxon>Pirellulales</taxon>
        <taxon>Lacipirellulaceae</taxon>
        <taxon>Lacipirellula</taxon>
    </lineage>
</organism>
<protein>
    <submittedName>
        <fullName evidence="2">Uncharacterized protein</fullName>
    </submittedName>
</protein>
<sequence>MDSATPIIPSPSTGWGRLAATHGEPSAIAGGSNGAKQFRREDDAAQLKARLLRMIVANEETRKAAADEARNGR</sequence>
<dbReference type="Proteomes" id="UP000326837">
    <property type="component" value="Chromosome"/>
</dbReference>
<reference evidence="3" key="1">
    <citation type="submission" date="2019-10" db="EMBL/GenBank/DDBJ databases">
        <title>Lacipirellula parvula gen. nov., sp. nov., representing a lineage of planctomycetes widespread in freshwater anoxic habitats, and description of the family Lacipirellulaceae.</title>
        <authorList>
            <person name="Dedysh S.N."/>
            <person name="Kulichevskaya I.S."/>
            <person name="Beletsky A.V."/>
            <person name="Rakitin A.L."/>
            <person name="Mardanov A.V."/>
            <person name="Ivanova A.A."/>
            <person name="Saltykova V.X."/>
            <person name="Rijpstra W.I.C."/>
            <person name="Sinninghe Damste J.S."/>
            <person name="Ravin N.V."/>
        </authorList>
    </citation>
    <scope>NUCLEOTIDE SEQUENCE [LARGE SCALE GENOMIC DNA]</scope>
    <source>
        <strain evidence="3">PX69</strain>
    </source>
</reference>
<feature type="region of interest" description="Disordered" evidence="1">
    <location>
        <begin position="1"/>
        <end position="40"/>
    </location>
</feature>
<dbReference type="EMBL" id="AP021861">
    <property type="protein sequence ID" value="BBO34101.1"/>
    <property type="molecule type" value="Genomic_DNA"/>
</dbReference>
<gene>
    <name evidence="2" type="ORF">PLANPX_3713</name>
</gene>
<name>A0A5K7XGP9_9BACT</name>
<keyword evidence="3" id="KW-1185">Reference proteome</keyword>
<proteinExistence type="predicted"/>
<dbReference type="RefSeq" id="WP_152099743.1">
    <property type="nucleotide sequence ID" value="NZ_AP021861.1"/>
</dbReference>